<name>G7UTN0_PSEUP</name>
<accession>G7UTN0</accession>
<gene>
    <name evidence="2" type="ordered locus">DSC_01390</name>
</gene>
<keyword evidence="3" id="KW-1185">Reference proteome</keyword>
<proteinExistence type="predicted"/>
<dbReference type="HOGENOM" id="CLU_2938383_0_0_6"/>
<feature type="region of interest" description="Disordered" evidence="1">
    <location>
        <begin position="1"/>
        <end position="25"/>
    </location>
</feature>
<evidence type="ECO:0000313" key="2">
    <source>
        <dbReference type="EMBL" id="AER54931.1"/>
    </source>
</evidence>
<organism evidence="2 3">
    <name type="scientific">Pseudoxanthomonas spadix (strain BD-a59)</name>
    <dbReference type="NCBI Taxonomy" id="1045855"/>
    <lineage>
        <taxon>Bacteria</taxon>
        <taxon>Pseudomonadati</taxon>
        <taxon>Pseudomonadota</taxon>
        <taxon>Gammaproteobacteria</taxon>
        <taxon>Lysobacterales</taxon>
        <taxon>Lysobacteraceae</taxon>
        <taxon>Pseudoxanthomonas</taxon>
    </lineage>
</organism>
<dbReference type="AlphaFoldDB" id="G7UTN0"/>
<dbReference type="Proteomes" id="UP000005870">
    <property type="component" value="Chromosome"/>
</dbReference>
<dbReference type="EMBL" id="CP003093">
    <property type="protein sequence ID" value="AER54931.1"/>
    <property type="molecule type" value="Genomic_DNA"/>
</dbReference>
<feature type="compositionally biased region" description="Polar residues" evidence="1">
    <location>
        <begin position="1"/>
        <end position="13"/>
    </location>
</feature>
<sequence length="60" mass="6656">MAAINSGTLVNTPRRSRSAVMSRKKRSTMFSHEAEVGVKCMVKRGCLASHFWTLGCLWVA</sequence>
<reference evidence="2 3" key="1">
    <citation type="journal article" date="2012" name="J. Bacteriol.">
        <title>Complete Genome Sequence of the BTEX-Degrading Bacterium Pseudoxanthomonas spadix BD-a59.</title>
        <authorList>
            <person name="Lee S.H."/>
            <person name="Jin H.M."/>
            <person name="Lee H.J."/>
            <person name="Kim J.M."/>
            <person name="Jeon C.O."/>
        </authorList>
    </citation>
    <scope>NUCLEOTIDE SEQUENCE [LARGE SCALE GENOMIC DNA]</scope>
    <source>
        <strain evidence="2 3">BD-a59</strain>
    </source>
</reference>
<evidence type="ECO:0000313" key="3">
    <source>
        <dbReference type="Proteomes" id="UP000005870"/>
    </source>
</evidence>
<evidence type="ECO:0000256" key="1">
    <source>
        <dbReference type="SAM" id="MobiDB-lite"/>
    </source>
</evidence>
<feature type="compositionally biased region" description="Basic residues" evidence="1">
    <location>
        <begin position="14"/>
        <end position="25"/>
    </location>
</feature>
<protein>
    <submittedName>
        <fullName evidence="2">Uncharacterized protein</fullName>
    </submittedName>
</protein>
<dbReference type="KEGG" id="psd:DSC_01390"/>